<accession>A0ACA9UP13</accession>
<name>A0ACA9UP13_BIOOC</name>
<keyword evidence="2" id="KW-1185">Reference proteome</keyword>
<reference evidence="1" key="2">
    <citation type="submission" date="2021-10" db="EMBL/GenBank/DDBJ databases">
        <authorList>
            <person name="Piombo E."/>
        </authorList>
    </citation>
    <scope>NUCLEOTIDE SEQUENCE</scope>
</reference>
<proteinExistence type="predicted"/>
<comment type="caution">
    <text evidence="1">The sequence shown here is derived from an EMBL/GenBank/DDBJ whole genome shotgun (WGS) entry which is preliminary data.</text>
</comment>
<organism evidence="1 2">
    <name type="scientific">Clonostachys rosea f. rosea IK726</name>
    <dbReference type="NCBI Taxonomy" id="1349383"/>
    <lineage>
        <taxon>Eukaryota</taxon>
        <taxon>Fungi</taxon>
        <taxon>Dikarya</taxon>
        <taxon>Ascomycota</taxon>
        <taxon>Pezizomycotina</taxon>
        <taxon>Sordariomycetes</taxon>
        <taxon>Hypocreomycetidae</taxon>
        <taxon>Hypocreales</taxon>
        <taxon>Bionectriaceae</taxon>
        <taxon>Clonostachys</taxon>
    </lineage>
</organism>
<protein>
    <submittedName>
        <fullName evidence="1">Uncharacterized protein</fullName>
    </submittedName>
</protein>
<evidence type="ECO:0000313" key="2">
    <source>
        <dbReference type="Proteomes" id="UP000836387"/>
    </source>
</evidence>
<reference evidence="1" key="1">
    <citation type="submission" date="2020-04" db="EMBL/GenBank/DDBJ databases">
        <authorList>
            <person name="Broberg M."/>
        </authorList>
    </citation>
    <scope>NUCLEOTIDE SEQUENCE</scope>
</reference>
<sequence length="70" mass="7779">MFSLQVRNVRSCPETDLIMMAMWEGAHEAGLLPLASPNPLPPLSVDAELELWEGSTHPLHKYLPAYFTAS</sequence>
<dbReference type="Proteomes" id="UP000836387">
    <property type="component" value="Unassembled WGS sequence"/>
</dbReference>
<dbReference type="EMBL" id="CADEHS020000578">
    <property type="protein sequence ID" value="CAG9955150.1"/>
    <property type="molecule type" value="Genomic_DNA"/>
</dbReference>
<evidence type="ECO:0000313" key="1">
    <source>
        <dbReference type="EMBL" id="CAG9955150.1"/>
    </source>
</evidence>
<gene>
    <name evidence="1" type="ORF">CRV2_00011767</name>
</gene>